<dbReference type="AlphaFoldDB" id="A0A0M4M5L5"/>
<dbReference type="GO" id="GO:0003677">
    <property type="term" value="F:DNA binding"/>
    <property type="evidence" value="ECO:0007669"/>
    <property type="project" value="UniProtKB-KW"/>
</dbReference>
<dbReference type="EMBL" id="CP012669">
    <property type="protein sequence ID" value="ALE15348.1"/>
    <property type="molecule type" value="Genomic_DNA"/>
</dbReference>
<evidence type="ECO:0000259" key="2">
    <source>
        <dbReference type="PROSITE" id="PS50943"/>
    </source>
</evidence>
<dbReference type="SMART" id="SM00530">
    <property type="entry name" value="HTH_XRE"/>
    <property type="match status" value="1"/>
</dbReference>
<protein>
    <submittedName>
        <fullName evidence="3">Helix-turn-helix motif</fullName>
    </submittedName>
</protein>
<dbReference type="SUPFAM" id="SSF47413">
    <property type="entry name" value="lambda repressor-like DNA-binding domains"/>
    <property type="match status" value="1"/>
</dbReference>
<dbReference type="PATRIC" id="fig|361183.4.peg.32"/>
<dbReference type="RefSeq" id="WP_011445848.1">
    <property type="nucleotide sequence ID" value="NZ_CP012669.1"/>
</dbReference>
<evidence type="ECO:0000313" key="4">
    <source>
        <dbReference type="Proteomes" id="UP000057938"/>
    </source>
</evidence>
<proteinExistence type="predicted"/>
<name>A0A0M4M5L5_9SPHN</name>
<keyword evidence="1" id="KW-0238">DNA-binding</keyword>
<feature type="domain" description="HTH cro/C1-type" evidence="2">
    <location>
        <begin position="9"/>
        <end position="64"/>
    </location>
</feature>
<dbReference type="InterPro" id="IPR001387">
    <property type="entry name" value="Cro/C1-type_HTH"/>
</dbReference>
<organism evidence="3 4">
    <name type="scientific">Altererythrobacter epoxidivorans</name>
    <dbReference type="NCBI Taxonomy" id="361183"/>
    <lineage>
        <taxon>Bacteria</taxon>
        <taxon>Pseudomonadati</taxon>
        <taxon>Pseudomonadota</taxon>
        <taxon>Alphaproteobacteria</taxon>
        <taxon>Sphingomonadales</taxon>
        <taxon>Erythrobacteraceae</taxon>
        <taxon>Altererythrobacter</taxon>
    </lineage>
</organism>
<dbReference type="PROSITE" id="PS50943">
    <property type="entry name" value="HTH_CROC1"/>
    <property type="match status" value="1"/>
</dbReference>
<sequence length="107" mass="12105">MPSLLGTKINELRRERGLTLEQLAQATDSSKSYMWEIENKDVARPSAEKLERIANALGVTSAFLIDASQVKPTEDVEDTAFFHRFQKADPDVKAKLKRILDVLDDEE</sequence>
<dbReference type="GO" id="GO:0005829">
    <property type="term" value="C:cytosol"/>
    <property type="evidence" value="ECO:0007669"/>
    <property type="project" value="TreeGrafter"/>
</dbReference>
<gene>
    <name evidence="3" type="ORF">AMC99_00032</name>
</gene>
<dbReference type="CDD" id="cd00093">
    <property type="entry name" value="HTH_XRE"/>
    <property type="match status" value="1"/>
</dbReference>
<dbReference type="Proteomes" id="UP000057938">
    <property type="component" value="Chromosome"/>
</dbReference>
<dbReference type="GO" id="GO:0003700">
    <property type="term" value="F:DNA-binding transcription factor activity"/>
    <property type="evidence" value="ECO:0007669"/>
    <property type="project" value="TreeGrafter"/>
</dbReference>
<evidence type="ECO:0000313" key="3">
    <source>
        <dbReference type="EMBL" id="ALE15348.1"/>
    </source>
</evidence>
<dbReference type="KEGG" id="aep:AMC99_00032"/>
<dbReference type="OrthoDB" id="9813152at2"/>
<dbReference type="InterPro" id="IPR010982">
    <property type="entry name" value="Lambda_DNA-bd_dom_sf"/>
</dbReference>
<keyword evidence="4" id="KW-1185">Reference proteome</keyword>
<dbReference type="Gene3D" id="1.10.260.40">
    <property type="entry name" value="lambda repressor-like DNA-binding domains"/>
    <property type="match status" value="1"/>
</dbReference>
<reference evidence="3 4" key="1">
    <citation type="submission" date="2015-09" db="EMBL/GenBank/DDBJ databases">
        <title>Complete genome sequence of a benzo[a]pyrene-degrading bacterium Altererythrobacter epoxidivorans CGMCC 1.7731T.</title>
        <authorList>
            <person name="Li Z."/>
            <person name="Cheng H."/>
            <person name="Huo Y."/>
            <person name="Xu X."/>
        </authorList>
    </citation>
    <scope>NUCLEOTIDE SEQUENCE [LARGE SCALE GENOMIC DNA]</scope>
    <source>
        <strain evidence="3 4">CGMCC 1.7731</strain>
    </source>
</reference>
<dbReference type="STRING" id="361183.AMC99_00032"/>
<dbReference type="PANTHER" id="PTHR46797">
    <property type="entry name" value="HTH-TYPE TRANSCRIPTIONAL REGULATOR"/>
    <property type="match status" value="1"/>
</dbReference>
<evidence type="ECO:0000256" key="1">
    <source>
        <dbReference type="ARBA" id="ARBA00023125"/>
    </source>
</evidence>
<dbReference type="InterPro" id="IPR050807">
    <property type="entry name" value="TransReg_Diox_bact_type"/>
</dbReference>
<accession>A0A0M4M5L5</accession>
<dbReference type="Pfam" id="PF13560">
    <property type="entry name" value="HTH_31"/>
    <property type="match status" value="1"/>
</dbReference>
<dbReference type="PANTHER" id="PTHR46797:SF1">
    <property type="entry name" value="METHYLPHOSPHONATE SYNTHASE"/>
    <property type="match status" value="1"/>
</dbReference>